<evidence type="ECO:0000256" key="1">
    <source>
        <dbReference type="ARBA" id="ARBA00023015"/>
    </source>
</evidence>
<keyword evidence="2" id="KW-0238">DNA-binding</keyword>
<reference evidence="5 6" key="1">
    <citation type="submission" date="2023-10" db="EMBL/GenBank/DDBJ databases">
        <title>Noviherbaspirillum sp. CPCC 100848 genome assembly.</title>
        <authorList>
            <person name="Li X.Y."/>
            <person name="Fang X.M."/>
        </authorList>
    </citation>
    <scope>NUCLEOTIDE SEQUENCE [LARGE SCALE GENOMIC DNA]</scope>
    <source>
        <strain evidence="5 6">CPCC 100848</strain>
    </source>
</reference>
<dbReference type="Proteomes" id="UP001352263">
    <property type="component" value="Unassembled WGS sequence"/>
</dbReference>
<dbReference type="PANTHER" id="PTHR43537">
    <property type="entry name" value="TRANSCRIPTIONAL REGULATOR, GNTR FAMILY"/>
    <property type="match status" value="1"/>
</dbReference>
<comment type="caution">
    <text evidence="5">The sequence shown here is derived from an EMBL/GenBank/DDBJ whole genome shotgun (WGS) entry which is preliminary data.</text>
</comment>
<keyword evidence="3" id="KW-0804">Transcription</keyword>
<sequence>MPAEVMPGLVRRSNLVDMVHDAIEAAVRCGELQAGGCQFTEAALCRKFNVSRPTVREALIRLRARGTLAHRGNGTSAAAAPPGQAIGIPSYRTLTSIADIGVYFDFRRTIEVGAVGQCALHRDHRDAWGLAKMETAFHELRAATECGGASAEADFRFHLAIARASGNAMFVSVMEGLRSHALFAMNLSRQFKHQHERMQHSADIDTEHRMIVEAILDGDERGAGATMQAHIGNAAARVFGEADKA</sequence>
<dbReference type="Gene3D" id="1.20.120.530">
    <property type="entry name" value="GntR ligand-binding domain-like"/>
    <property type="match status" value="1"/>
</dbReference>
<dbReference type="InterPro" id="IPR036388">
    <property type="entry name" value="WH-like_DNA-bd_sf"/>
</dbReference>
<dbReference type="Pfam" id="PF00392">
    <property type="entry name" value="GntR"/>
    <property type="match status" value="1"/>
</dbReference>
<dbReference type="EMBL" id="JAWIIV010000020">
    <property type="protein sequence ID" value="MEC4721604.1"/>
    <property type="molecule type" value="Genomic_DNA"/>
</dbReference>
<dbReference type="InterPro" id="IPR008920">
    <property type="entry name" value="TF_FadR/GntR_C"/>
</dbReference>
<keyword evidence="1" id="KW-0805">Transcription regulation</keyword>
<dbReference type="SMART" id="SM00895">
    <property type="entry name" value="FCD"/>
    <property type="match status" value="1"/>
</dbReference>
<dbReference type="SUPFAM" id="SSF48008">
    <property type="entry name" value="GntR ligand-binding domain-like"/>
    <property type="match status" value="1"/>
</dbReference>
<dbReference type="InterPro" id="IPR036390">
    <property type="entry name" value="WH_DNA-bd_sf"/>
</dbReference>
<keyword evidence="6" id="KW-1185">Reference proteome</keyword>
<evidence type="ECO:0000313" key="5">
    <source>
        <dbReference type="EMBL" id="MEC4721604.1"/>
    </source>
</evidence>
<dbReference type="SUPFAM" id="SSF46785">
    <property type="entry name" value="Winged helix' DNA-binding domain"/>
    <property type="match status" value="1"/>
</dbReference>
<dbReference type="PROSITE" id="PS50949">
    <property type="entry name" value="HTH_GNTR"/>
    <property type="match status" value="1"/>
</dbReference>
<dbReference type="PANTHER" id="PTHR43537:SF24">
    <property type="entry name" value="GLUCONATE OPERON TRANSCRIPTIONAL REPRESSOR"/>
    <property type="match status" value="1"/>
</dbReference>
<dbReference type="InterPro" id="IPR011711">
    <property type="entry name" value="GntR_C"/>
</dbReference>
<dbReference type="Pfam" id="PF07729">
    <property type="entry name" value="FCD"/>
    <property type="match status" value="1"/>
</dbReference>
<evidence type="ECO:0000313" key="6">
    <source>
        <dbReference type="Proteomes" id="UP001352263"/>
    </source>
</evidence>
<evidence type="ECO:0000259" key="4">
    <source>
        <dbReference type="PROSITE" id="PS50949"/>
    </source>
</evidence>
<accession>A0ABU6JET6</accession>
<organism evidence="5 6">
    <name type="scientific">Noviherbaspirillum album</name>
    <dbReference type="NCBI Taxonomy" id="3080276"/>
    <lineage>
        <taxon>Bacteria</taxon>
        <taxon>Pseudomonadati</taxon>
        <taxon>Pseudomonadota</taxon>
        <taxon>Betaproteobacteria</taxon>
        <taxon>Burkholderiales</taxon>
        <taxon>Oxalobacteraceae</taxon>
        <taxon>Noviherbaspirillum</taxon>
    </lineage>
</organism>
<gene>
    <name evidence="5" type="ORF">RY831_20770</name>
</gene>
<feature type="domain" description="HTH gntR-type" evidence="4">
    <location>
        <begin position="13"/>
        <end position="80"/>
    </location>
</feature>
<dbReference type="Gene3D" id="1.10.10.10">
    <property type="entry name" value="Winged helix-like DNA-binding domain superfamily/Winged helix DNA-binding domain"/>
    <property type="match status" value="1"/>
</dbReference>
<evidence type="ECO:0000256" key="2">
    <source>
        <dbReference type="ARBA" id="ARBA00023125"/>
    </source>
</evidence>
<dbReference type="RefSeq" id="WP_326508291.1">
    <property type="nucleotide sequence ID" value="NZ_JAWIIV010000020.1"/>
</dbReference>
<evidence type="ECO:0000256" key="3">
    <source>
        <dbReference type="ARBA" id="ARBA00023163"/>
    </source>
</evidence>
<proteinExistence type="predicted"/>
<dbReference type="InterPro" id="IPR000524">
    <property type="entry name" value="Tscrpt_reg_HTH_GntR"/>
</dbReference>
<name>A0ABU6JET6_9BURK</name>
<protein>
    <submittedName>
        <fullName evidence="5">FCD domain-containing protein</fullName>
    </submittedName>
</protein>
<dbReference type="SMART" id="SM00345">
    <property type="entry name" value="HTH_GNTR"/>
    <property type="match status" value="1"/>
</dbReference>